<reference evidence="3" key="2">
    <citation type="submission" date="2025-09" db="UniProtKB">
        <authorList>
            <consortium name="Ensembl"/>
        </authorList>
    </citation>
    <scope>IDENTIFICATION</scope>
</reference>
<dbReference type="PROSITE" id="PS50001">
    <property type="entry name" value="SH2"/>
    <property type="match status" value="1"/>
</dbReference>
<organism evidence="3 4">
    <name type="scientific">Amphilophus citrinellus</name>
    <name type="common">Midas cichlid</name>
    <name type="synonym">Cichlasoma citrinellum</name>
    <dbReference type="NCBI Taxonomy" id="61819"/>
    <lineage>
        <taxon>Eukaryota</taxon>
        <taxon>Metazoa</taxon>
        <taxon>Chordata</taxon>
        <taxon>Craniata</taxon>
        <taxon>Vertebrata</taxon>
        <taxon>Euteleostomi</taxon>
        <taxon>Actinopterygii</taxon>
        <taxon>Neopterygii</taxon>
        <taxon>Teleostei</taxon>
        <taxon>Neoteleostei</taxon>
        <taxon>Acanthomorphata</taxon>
        <taxon>Ovalentaria</taxon>
        <taxon>Cichlomorphae</taxon>
        <taxon>Cichliformes</taxon>
        <taxon>Cichlidae</taxon>
        <taxon>New World cichlids</taxon>
        <taxon>Cichlasomatinae</taxon>
        <taxon>Heroini</taxon>
        <taxon>Amphilophus</taxon>
    </lineage>
</organism>
<evidence type="ECO:0000313" key="4">
    <source>
        <dbReference type="Proteomes" id="UP000261340"/>
    </source>
</evidence>
<dbReference type="AlphaFoldDB" id="A0A3Q0T062"/>
<feature type="domain" description="SH2" evidence="2">
    <location>
        <begin position="66"/>
        <end position="159"/>
    </location>
</feature>
<protein>
    <recommendedName>
        <fullName evidence="2">SH2 domain-containing protein</fullName>
    </recommendedName>
</protein>
<name>A0A3Q0T062_AMPCI</name>
<dbReference type="GeneTree" id="ENSGT00940000165459"/>
<accession>A0A3Q0T062</accession>
<dbReference type="OMA" id="GRAGEIM"/>
<evidence type="ECO:0000259" key="2">
    <source>
        <dbReference type="PROSITE" id="PS50001"/>
    </source>
</evidence>
<sequence>GSCADVPSSNIQYAPLPPLMAQQEEPLYDFPEPTQPSERKLLHQRGQGSLKNISVLDRLLLTVPVWLQLSINPATALHILQREPPGTFLVRKSRTSQRNVLCVRLTDDSVPSFVQQFGIREEQALSLETSAISFPDVPKLISFYCVSRDVLPFPLELPEAIAKATSHKELESISHMGIGWLFSCFLIADFVTCTTSRTLV</sequence>
<evidence type="ECO:0000256" key="1">
    <source>
        <dbReference type="PROSITE-ProRule" id="PRU00191"/>
    </source>
</evidence>
<dbReference type="SUPFAM" id="SSF55550">
    <property type="entry name" value="SH2 domain"/>
    <property type="match status" value="1"/>
</dbReference>
<dbReference type="STRING" id="61819.ENSACIP00000027313"/>
<proteinExistence type="predicted"/>
<keyword evidence="4" id="KW-1185">Reference proteome</keyword>
<dbReference type="Ensembl" id="ENSACIT00000028030.1">
    <property type="protein sequence ID" value="ENSACIP00000027313.1"/>
    <property type="gene ID" value="ENSACIG00000021158.1"/>
</dbReference>
<dbReference type="SMART" id="SM00252">
    <property type="entry name" value="SH2"/>
    <property type="match status" value="1"/>
</dbReference>
<dbReference type="Proteomes" id="UP000261340">
    <property type="component" value="Unplaced"/>
</dbReference>
<keyword evidence="1" id="KW-0727">SH2 domain</keyword>
<dbReference type="InterPro" id="IPR000980">
    <property type="entry name" value="SH2"/>
</dbReference>
<evidence type="ECO:0000313" key="3">
    <source>
        <dbReference type="Ensembl" id="ENSACIP00000027313.1"/>
    </source>
</evidence>
<dbReference type="Pfam" id="PF00017">
    <property type="entry name" value="SH2"/>
    <property type="match status" value="1"/>
</dbReference>
<dbReference type="Gene3D" id="3.30.505.10">
    <property type="entry name" value="SH2 domain"/>
    <property type="match status" value="1"/>
</dbReference>
<reference evidence="3" key="1">
    <citation type="submission" date="2025-08" db="UniProtKB">
        <authorList>
            <consortium name="Ensembl"/>
        </authorList>
    </citation>
    <scope>IDENTIFICATION</scope>
</reference>
<dbReference type="InterPro" id="IPR036860">
    <property type="entry name" value="SH2_dom_sf"/>
</dbReference>